<comment type="similarity">
    <text evidence="11 13">Belongs to the adenylosuccinate synthetase family.</text>
</comment>
<evidence type="ECO:0000256" key="9">
    <source>
        <dbReference type="ARBA" id="ARBA00023134"/>
    </source>
</evidence>
<comment type="cofactor">
    <cofactor evidence="11">
        <name>Mg(2+)</name>
        <dbReference type="ChEBI" id="CHEBI:18420"/>
    </cofactor>
    <text evidence="11">Binds 1 Mg(2+) ion per subunit.</text>
</comment>
<keyword evidence="9 11" id="KW-0342">GTP-binding</keyword>
<keyword evidence="15" id="KW-1185">Reference proteome</keyword>
<dbReference type="PANTHER" id="PTHR11846">
    <property type="entry name" value="ADENYLOSUCCINATE SYNTHETASE"/>
    <property type="match status" value="1"/>
</dbReference>
<feature type="binding site" evidence="11">
    <location>
        <begin position="37"/>
        <end position="40"/>
    </location>
    <ligand>
        <name>IMP</name>
        <dbReference type="ChEBI" id="CHEBI:58053"/>
    </ligand>
</feature>
<accession>A0AAD7QL77</accession>
<evidence type="ECO:0000256" key="11">
    <source>
        <dbReference type="HAMAP-Rule" id="MF_03125"/>
    </source>
</evidence>
<dbReference type="GO" id="GO:0046040">
    <property type="term" value="P:IMP metabolic process"/>
    <property type="evidence" value="ECO:0007669"/>
    <property type="project" value="TreeGrafter"/>
</dbReference>
<proteinExistence type="inferred from homology"/>
<dbReference type="InterPro" id="IPR033128">
    <property type="entry name" value="Adenylosuccin_syn_Lys_AS"/>
</dbReference>
<feature type="binding site" evidence="11">
    <location>
        <begin position="413"/>
        <end position="415"/>
    </location>
    <ligand>
        <name>GTP</name>
        <dbReference type="ChEBI" id="CHEBI:37565"/>
    </ligand>
</feature>
<dbReference type="SMART" id="SM00788">
    <property type="entry name" value="Adenylsucc_synt"/>
    <property type="match status" value="1"/>
</dbReference>
<dbReference type="Pfam" id="PF00709">
    <property type="entry name" value="Adenylsucc_synt"/>
    <property type="match status" value="1"/>
</dbReference>
<dbReference type="FunFam" id="1.10.300.10:FF:000002">
    <property type="entry name" value="Adenylosuccinate synthetase, chloroplastic"/>
    <property type="match status" value="1"/>
</dbReference>
<dbReference type="AlphaFoldDB" id="A0AAD7QL77"/>
<dbReference type="GO" id="GO:0005525">
    <property type="term" value="F:GTP binding"/>
    <property type="evidence" value="ECO:0007669"/>
    <property type="project" value="UniProtKB-UniRule"/>
</dbReference>
<dbReference type="SUPFAM" id="SSF52540">
    <property type="entry name" value="P-loop containing nucleoside triphosphate hydrolases"/>
    <property type="match status" value="1"/>
</dbReference>
<dbReference type="CDD" id="cd03108">
    <property type="entry name" value="AdSS"/>
    <property type="match status" value="1"/>
</dbReference>
<feature type="binding site" evidence="11">
    <location>
        <begin position="331"/>
        <end position="333"/>
    </location>
    <ligand>
        <name>GTP</name>
        <dbReference type="ChEBI" id="CHEBI:37565"/>
    </ligand>
</feature>
<organism evidence="14 15">
    <name type="scientific">Lipomyces tetrasporus</name>
    <dbReference type="NCBI Taxonomy" id="54092"/>
    <lineage>
        <taxon>Eukaryota</taxon>
        <taxon>Fungi</taxon>
        <taxon>Dikarya</taxon>
        <taxon>Ascomycota</taxon>
        <taxon>Saccharomycotina</taxon>
        <taxon>Lipomycetes</taxon>
        <taxon>Lipomycetales</taxon>
        <taxon>Lipomycetaceae</taxon>
        <taxon>Lipomyces</taxon>
    </lineage>
</organism>
<comment type="subcellular location">
    <subcellularLocation>
        <location evidence="11">Cytoplasm</location>
    </subcellularLocation>
</comment>
<dbReference type="FunFam" id="3.90.170.10:FF:000001">
    <property type="entry name" value="Adenylosuccinate synthetase"/>
    <property type="match status" value="1"/>
</dbReference>
<feature type="binding site" evidence="11">
    <location>
        <position position="303"/>
    </location>
    <ligand>
        <name>IMP</name>
        <dbReference type="ChEBI" id="CHEBI:58053"/>
    </ligand>
</feature>
<dbReference type="GO" id="GO:0004019">
    <property type="term" value="F:adenylosuccinate synthase activity"/>
    <property type="evidence" value="ECO:0007669"/>
    <property type="project" value="UniProtKB-UniRule"/>
</dbReference>
<dbReference type="EC" id="6.3.4.4" evidence="11 13"/>
<name>A0AAD7QL77_9ASCO</name>
<evidence type="ECO:0000256" key="12">
    <source>
        <dbReference type="PROSITE-ProRule" id="PRU10134"/>
    </source>
</evidence>
<dbReference type="GO" id="GO:0005737">
    <property type="term" value="C:cytoplasm"/>
    <property type="evidence" value="ECO:0007669"/>
    <property type="project" value="UniProtKB-SubCell"/>
</dbReference>
<comment type="caution">
    <text evidence="14">The sequence shown here is derived from an EMBL/GenBank/DDBJ whole genome shotgun (WGS) entry which is preliminary data.</text>
</comment>
<gene>
    <name evidence="14" type="ORF">POJ06DRAFT_241028</name>
</gene>
<comment type="function">
    <text evidence="11">Plays an important role in the de novo pathway and in the salvage pathway of purine nucleotide biosynthesis. Catalyzes the first commited step in the biosynthesis of AMP from IMP.</text>
</comment>
<dbReference type="InterPro" id="IPR001114">
    <property type="entry name" value="Adenylosuccinate_synthetase"/>
</dbReference>
<keyword evidence="3 11" id="KW-0963">Cytoplasm</keyword>
<feature type="binding site" evidence="11">
    <location>
        <position position="142"/>
    </location>
    <ligand>
        <name>IMP</name>
        <dbReference type="ChEBI" id="CHEBI:58053"/>
        <note>ligand shared between dimeric partners</note>
    </ligand>
</feature>
<keyword evidence="7 11" id="KW-0658">Purine biosynthesis</keyword>
<evidence type="ECO:0000256" key="13">
    <source>
        <dbReference type="RuleBase" id="RU000520"/>
    </source>
</evidence>
<dbReference type="NCBIfam" id="TIGR00184">
    <property type="entry name" value="purA"/>
    <property type="match status" value="1"/>
</dbReference>
<evidence type="ECO:0000256" key="5">
    <source>
        <dbReference type="ARBA" id="ARBA00022723"/>
    </source>
</evidence>
<feature type="binding site" evidence="11">
    <location>
        <position position="128"/>
    </location>
    <ligand>
        <name>IMP</name>
        <dbReference type="ChEBI" id="CHEBI:58053"/>
    </ligand>
</feature>
<dbReference type="Gene3D" id="1.10.300.10">
    <property type="entry name" value="Adenylosuccinate Synthetase, subunit A, domain 2"/>
    <property type="match status" value="1"/>
</dbReference>
<dbReference type="GO" id="GO:0000287">
    <property type="term" value="F:magnesium ion binding"/>
    <property type="evidence" value="ECO:0007669"/>
    <property type="project" value="UniProtKB-UniRule"/>
</dbReference>
<comment type="subunit">
    <text evidence="2 11">Homodimer.</text>
</comment>
<evidence type="ECO:0000256" key="2">
    <source>
        <dbReference type="ARBA" id="ARBA00011738"/>
    </source>
</evidence>
<dbReference type="EMBL" id="JARPMG010000012">
    <property type="protein sequence ID" value="KAJ8097005.1"/>
    <property type="molecule type" value="Genomic_DNA"/>
</dbReference>
<feature type="active site" description="Proton acceptor" evidence="11">
    <location>
        <position position="12"/>
    </location>
</feature>
<dbReference type="InterPro" id="IPR042111">
    <property type="entry name" value="Adenylosuccinate_synth_dom3"/>
</dbReference>
<keyword evidence="6 11" id="KW-0547">Nucleotide-binding</keyword>
<feature type="active site" evidence="12">
    <location>
        <position position="139"/>
    </location>
</feature>
<comment type="pathway">
    <text evidence="11 13">Purine metabolism; AMP biosynthesis via de novo pathway; AMP from IMP: step 1/2.</text>
</comment>
<dbReference type="Proteomes" id="UP001217417">
    <property type="component" value="Unassembled WGS sequence"/>
</dbReference>
<sequence length="424" mass="46488">MSTVVIGAQWGDEGKGKLVDILCDQIDVCARCQGGNNAGHTIVVNDVKFDFHMLPSGLVNPDCVNLVGSGVVVHVPAFFNELEQIEKKGLSAAGRLFVSSRSHLVFDVHQIADGLHEAELSAGAIGTTRRGIGPAYSTKATRSGIRVHHLVSQEQGAWQEFESLFHSLVDAFRKRYGDFEYDVDAELKRYKGFADKLRPYVTDAVTFMHDALDAKKRILVEGANALMLDLDFGTYPFVTSSNTSIGGVCTGLGIPPQKVSEVIGVVKAYTTRVGAGPFPTEQLNEVGETLQTVGAEYGVTTGRRRRCGWLDLVVVKYSARINGFTSINITKLDVLDGLEEVKVGVAYIHNGKRLTSFPEDLRVVEAAEVEYVTFKGWKTSIADIKKYEDLPEETKVYLKFIEDYVGSKIRWIGVGPARSAMIEC</sequence>
<dbReference type="HAMAP" id="MF_00011">
    <property type="entry name" value="Adenylosucc_synth"/>
    <property type="match status" value="1"/>
</dbReference>
<dbReference type="NCBIfam" id="NF002223">
    <property type="entry name" value="PRK01117.1"/>
    <property type="match status" value="1"/>
</dbReference>
<evidence type="ECO:0000256" key="10">
    <source>
        <dbReference type="ARBA" id="ARBA00050432"/>
    </source>
</evidence>
<dbReference type="InterPro" id="IPR042109">
    <property type="entry name" value="Adenylosuccinate_synth_dom1"/>
</dbReference>
<feature type="binding site" evidence="11">
    <location>
        <begin position="11"/>
        <end position="17"/>
    </location>
    <ligand>
        <name>GTP</name>
        <dbReference type="ChEBI" id="CHEBI:37565"/>
    </ligand>
</feature>
<keyword evidence="4 11" id="KW-0436">Ligase</keyword>
<dbReference type="InterPro" id="IPR027417">
    <property type="entry name" value="P-loop_NTPase"/>
</dbReference>
<feature type="binding site" evidence="11">
    <location>
        <begin position="39"/>
        <end position="41"/>
    </location>
    <ligand>
        <name>GTP</name>
        <dbReference type="ChEBI" id="CHEBI:37565"/>
    </ligand>
</feature>
<feature type="binding site" evidence="11">
    <location>
        <position position="305"/>
    </location>
    <ligand>
        <name>GTP</name>
        <dbReference type="ChEBI" id="CHEBI:37565"/>
    </ligand>
</feature>
<comment type="function">
    <text evidence="1">Plays an important role in the de novo pathway and in the salvage pathway of purine nucleotide biosynthesis. Catalyzes the first committed step in the biosynthesis of AMP from IMP.</text>
</comment>
<feature type="binding site" evidence="11">
    <location>
        <position position="39"/>
    </location>
    <ligand>
        <name>Mg(2+)</name>
        <dbReference type="ChEBI" id="CHEBI:18420"/>
    </ligand>
</feature>
<keyword evidence="8 11" id="KW-0460">Magnesium</keyword>
<evidence type="ECO:0000256" key="4">
    <source>
        <dbReference type="ARBA" id="ARBA00022598"/>
    </source>
</evidence>
<dbReference type="GO" id="GO:0044208">
    <property type="term" value="P:'de novo' AMP biosynthetic process"/>
    <property type="evidence" value="ECO:0007669"/>
    <property type="project" value="UniProtKB-UniRule"/>
</dbReference>
<reference evidence="14" key="1">
    <citation type="submission" date="2023-03" db="EMBL/GenBank/DDBJ databases">
        <title>Near-Complete genome sequence of Lipomyces tetrasporous NRRL Y-64009, an oleaginous yeast capable of growing on lignocellulosic hydrolysates.</title>
        <authorList>
            <consortium name="Lawrence Berkeley National Laboratory"/>
            <person name="Jagtap S.S."/>
            <person name="Liu J.-J."/>
            <person name="Walukiewicz H.E."/>
            <person name="Pangilinan J."/>
            <person name="Lipzen A."/>
            <person name="Ahrendt S."/>
            <person name="Koriabine M."/>
            <person name="Cobaugh K."/>
            <person name="Salamov A."/>
            <person name="Yoshinaga Y."/>
            <person name="Ng V."/>
            <person name="Daum C."/>
            <person name="Grigoriev I.V."/>
            <person name="Slininger P.J."/>
            <person name="Dien B.S."/>
            <person name="Jin Y.-S."/>
            <person name="Rao C.V."/>
        </authorList>
    </citation>
    <scope>NUCLEOTIDE SEQUENCE</scope>
    <source>
        <strain evidence="14">NRRL Y-64009</strain>
    </source>
</reference>
<evidence type="ECO:0000313" key="15">
    <source>
        <dbReference type="Proteomes" id="UP001217417"/>
    </source>
</evidence>
<evidence type="ECO:0000256" key="6">
    <source>
        <dbReference type="ARBA" id="ARBA00022741"/>
    </source>
</evidence>
<feature type="binding site" evidence="11">
    <location>
        <begin position="299"/>
        <end position="305"/>
    </location>
    <ligand>
        <name>substrate</name>
    </ligand>
</feature>
<feature type="binding site" evidence="11">
    <location>
        <position position="239"/>
    </location>
    <ligand>
        <name>IMP</name>
        <dbReference type="ChEBI" id="CHEBI:58053"/>
    </ligand>
</feature>
<feature type="active site" description="Proton donor" evidence="11">
    <location>
        <position position="40"/>
    </location>
</feature>
<evidence type="ECO:0000256" key="8">
    <source>
        <dbReference type="ARBA" id="ARBA00022842"/>
    </source>
</evidence>
<dbReference type="InterPro" id="IPR018220">
    <property type="entry name" value="Adenylosuccin_syn_GTP-bd"/>
</dbReference>
<feature type="binding site" evidence="11">
    <location>
        <position position="12"/>
    </location>
    <ligand>
        <name>Mg(2+)</name>
        <dbReference type="ChEBI" id="CHEBI:18420"/>
    </ligand>
</feature>
<evidence type="ECO:0000313" key="14">
    <source>
        <dbReference type="EMBL" id="KAJ8097005.1"/>
    </source>
</evidence>
<dbReference type="PROSITE" id="PS00513">
    <property type="entry name" value="ADENYLOSUCCIN_SYN_2"/>
    <property type="match status" value="1"/>
</dbReference>
<comment type="catalytic activity">
    <reaction evidence="10 11 13">
        <text>IMP + L-aspartate + GTP = N(6)-(1,2-dicarboxyethyl)-AMP + GDP + phosphate + 2 H(+)</text>
        <dbReference type="Rhea" id="RHEA:15753"/>
        <dbReference type="ChEBI" id="CHEBI:15378"/>
        <dbReference type="ChEBI" id="CHEBI:29991"/>
        <dbReference type="ChEBI" id="CHEBI:37565"/>
        <dbReference type="ChEBI" id="CHEBI:43474"/>
        <dbReference type="ChEBI" id="CHEBI:57567"/>
        <dbReference type="ChEBI" id="CHEBI:58053"/>
        <dbReference type="ChEBI" id="CHEBI:58189"/>
        <dbReference type="EC" id="6.3.4.4"/>
    </reaction>
</comment>
<evidence type="ECO:0000256" key="7">
    <source>
        <dbReference type="ARBA" id="ARBA00022755"/>
    </source>
</evidence>
<feature type="binding site" evidence="11">
    <location>
        <position position="224"/>
    </location>
    <ligand>
        <name>IMP</name>
        <dbReference type="ChEBI" id="CHEBI:58053"/>
    </ligand>
</feature>
<dbReference type="PROSITE" id="PS01266">
    <property type="entry name" value="ADENYLOSUCCIN_SYN_1"/>
    <property type="match status" value="1"/>
</dbReference>
<dbReference type="PANTHER" id="PTHR11846:SF0">
    <property type="entry name" value="ADENYLOSUCCINATE SYNTHETASE"/>
    <property type="match status" value="1"/>
</dbReference>
<feature type="binding site" evidence="11">
    <location>
        <begin position="12"/>
        <end position="15"/>
    </location>
    <ligand>
        <name>IMP</name>
        <dbReference type="ChEBI" id="CHEBI:58053"/>
    </ligand>
</feature>
<dbReference type="GeneID" id="80881280"/>
<dbReference type="Gene3D" id="3.40.440.10">
    <property type="entry name" value="Adenylosuccinate Synthetase, subunit A, domain 1"/>
    <property type="match status" value="1"/>
</dbReference>
<dbReference type="Gene3D" id="3.90.170.10">
    <property type="entry name" value="Adenylosuccinate Synthetase, subunit A, domain 3"/>
    <property type="match status" value="1"/>
</dbReference>
<dbReference type="RefSeq" id="XP_056040455.1">
    <property type="nucleotide sequence ID" value="XM_056186114.1"/>
</dbReference>
<dbReference type="InterPro" id="IPR042110">
    <property type="entry name" value="Adenylosuccinate_synth_dom2"/>
</dbReference>
<protein>
    <recommendedName>
        <fullName evidence="11 13">Adenylosuccinate synthetase</fullName>
        <shortName evidence="11">AMPSase</shortName>
        <shortName evidence="11">AdSS</shortName>
        <ecNumber evidence="11 13">6.3.4.4</ecNumber>
    </recommendedName>
    <alternativeName>
        <fullName evidence="11">IMP--aspartate ligase</fullName>
    </alternativeName>
</protein>
<evidence type="ECO:0000256" key="1">
    <source>
        <dbReference type="ARBA" id="ARBA00003779"/>
    </source>
</evidence>
<keyword evidence="5 11" id="KW-0479">Metal-binding</keyword>
<comment type="function">
    <text evidence="13">Plays an important role in the de novo pathway of purine nucleotide biosynthesis.</text>
</comment>
<evidence type="ECO:0000256" key="3">
    <source>
        <dbReference type="ARBA" id="ARBA00022490"/>
    </source>
</evidence>